<dbReference type="SUPFAM" id="SSF52799">
    <property type="entry name" value="(Phosphotyrosine protein) phosphatases II"/>
    <property type="match status" value="1"/>
</dbReference>
<dbReference type="InterPro" id="IPR016130">
    <property type="entry name" value="Tyr_Pase_AS"/>
</dbReference>
<keyword evidence="10" id="KW-1185">Reference proteome</keyword>
<evidence type="ECO:0000256" key="3">
    <source>
        <dbReference type="ARBA" id="ARBA00022912"/>
    </source>
</evidence>
<evidence type="ECO:0000313" key="11">
    <source>
        <dbReference type="RefSeq" id="XP_041427101.1"/>
    </source>
</evidence>
<proteinExistence type="inferred from homology"/>
<evidence type="ECO:0000256" key="6">
    <source>
        <dbReference type="PIRSR" id="PIRSR620405-1"/>
    </source>
</evidence>
<feature type="active site" description="Phosphocysteine intermediate" evidence="6">
    <location>
        <position position="119"/>
    </location>
</feature>
<keyword evidence="3 7" id="KW-0904">Protein phosphatase</keyword>
<dbReference type="OrthoDB" id="10252009at2759"/>
<evidence type="ECO:0000256" key="5">
    <source>
        <dbReference type="ARBA" id="ARBA00048336"/>
    </source>
</evidence>
<reference evidence="11" key="1">
    <citation type="submission" date="2025-08" db="UniProtKB">
        <authorList>
            <consortium name="RefSeq"/>
        </authorList>
    </citation>
    <scope>IDENTIFICATION</scope>
    <source>
        <strain evidence="11">J_2021</strain>
        <tissue evidence="11">Erythrocytes</tissue>
    </source>
</reference>
<dbReference type="Pfam" id="PF00782">
    <property type="entry name" value="DSPc"/>
    <property type="match status" value="1"/>
</dbReference>
<dbReference type="Gene3D" id="3.90.190.10">
    <property type="entry name" value="Protein tyrosine phosphatase superfamily"/>
    <property type="match status" value="1"/>
</dbReference>
<evidence type="ECO:0000256" key="2">
    <source>
        <dbReference type="ARBA" id="ARBA00022801"/>
    </source>
</evidence>
<organism evidence="10 11">
    <name type="scientific">Xenopus laevis</name>
    <name type="common">African clawed frog</name>
    <dbReference type="NCBI Taxonomy" id="8355"/>
    <lineage>
        <taxon>Eukaryota</taxon>
        <taxon>Metazoa</taxon>
        <taxon>Chordata</taxon>
        <taxon>Craniata</taxon>
        <taxon>Vertebrata</taxon>
        <taxon>Euteleostomi</taxon>
        <taxon>Amphibia</taxon>
        <taxon>Batrachia</taxon>
        <taxon>Anura</taxon>
        <taxon>Pipoidea</taxon>
        <taxon>Pipidae</taxon>
        <taxon>Xenopodinae</taxon>
        <taxon>Xenopus</taxon>
        <taxon>Xenopus</taxon>
    </lineage>
</organism>
<evidence type="ECO:0000256" key="4">
    <source>
        <dbReference type="ARBA" id="ARBA00047761"/>
    </source>
</evidence>
<comment type="catalytic activity">
    <reaction evidence="7">
        <text>O-phospho-L-tyrosyl-[protein] + H2O = L-tyrosyl-[protein] + phosphate</text>
        <dbReference type="Rhea" id="RHEA:10684"/>
        <dbReference type="Rhea" id="RHEA-COMP:10136"/>
        <dbReference type="Rhea" id="RHEA-COMP:20101"/>
        <dbReference type="ChEBI" id="CHEBI:15377"/>
        <dbReference type="ChEBI" id="CHEBI:43474"/>
        <dbReference type="ChEBI" id="CHEBI:46858"/>
        <dbReference type="ChEBI" id="CHEBI:61978"/>
        <dbReference type="EC" id="3.1.3.48"/>
    </reaction>
</comment>
<dbReference type="RefSeq" id="XP_041427101.1">
    <property type="nucleotide sequence ID" value="XM_041571167.1"/>
</dbReference>
<dbReference type="InterPro" id="IPR000387">
    <property type="entry name" value="Tyr_Pase_dom"/>
</dbReference>
<dbReference type="GO" id="GO:0033549">
    <property type="term" value="F:MAP kinase phosphatase activity"/>
    <property type="evidence" value="ECO:0000318"/>
    <property type="project" value="GO_Central"/>
</dbReference>
<dbReference type="PANTHER" id="PTHR45682:SF18">
    <property type="entry name" value="DUAL SPECIFICITY PROTEIN PHOSPHATASE"/>
    <property type="match status" value="1"/>
</dbReference>
<evidence type="ECO:0000259" key="8">
    <source>
        <dbReference type="PROSITE" id="PS50054"/>
    </source>
</evidence>
<dbReference type="InterPro" id="IPR029021">
    <property type="entry name" value="Prot-tyrosine_phosphatase-like"/>
</dbReference>
<dbReference type="Proteomes" id="UP000186698">
    <property type="component" value="Chromosome 7S"/>
</dbReference>
<comment type="similarity">
    <text evidence="1 7">Belongs to the protein-tyrosine phosphatase family. Non-receptor class dual specificity subfamily.</text>
</comment>
<dbReference type="GO" id="GO:0005737">
    <property type="term" value="C:cytoplasm"/>
    <property type="evidence" value="ECO:0000318"/>
    <property type="project" value="GO_Central"/>
</dbReference>
<dbReference type="CTD" id="121396326"/>
<dbReference type="GO" id="GO:0004725">
    <property type="term" value="F:protein tyrosine phosphatase activity"/>
    <property type="evidence" value="ECO:0007669"/>
    <property type="project" value="UniProtKB-EC"/>
</dbReference>
<dbReference type="SMART" id="SM00195">
    <property type="entry name" value="DSPc"/>
    <property type="match status" value="1"/>
</dbReference>
<feature type="domain" description="Tyrosine specific protein phosphatases" evidence="9">
    <location>
        <begin position="101"/>
        <end position="153"/>
    </location>
</feature>
<gene>
    <name evidence="11" type="primary">LOC121396326</name>
</gene>
<dbReference type="PANTHER" id="PTHR45682">
    <property type="entry name" value="AGAP008228-PA"/>
    <property type="match status" value="1"/>
</dbReference>
<dbReference type="PROSITE" id="PS50054">
    <property type="entry name" value="TYR_PHOSPHATASE_DUAL"/>
    <property type="match status" value="1"/>
</dbReference>
<dbReference type="PROSITE" id="PS00383">
    <property type="entry name" value="TYR_PHOSPHATASE_1"/>
    <property type="match status" value="1"/>
</dbReference>
<dbReference type="GO" id="GO:0004722">
    <property type="term" value="F:protein serine/threonine phosphatase activity"/>
    <property type="evidence" value="ECO:0007669"/>
    <property type="project" value="UniProtKB-EC"/>
</dbReference>
<name>A0A8J1LC95_XENLA</name>
<dbReference type="EC" id="3.1.3.48" evidence="7"/>
<dbReference type="PRINTS" id="PR01908">
    <property type="entry name" value="ADSPHPHTASE"/>
</dbReference>
<dbReference type="GeneID" id="121396326"/>
<evidence type="ECO:0000313" key="10">
    <source>
        <dbReference type="Proteomes" id="UP000186698"/>
    </source>
</evidence>
<feature type="domain" description="Tyrosine-protein phosphatase" evidence="8">
    <location>
        <begin position="27"/>
        <end position="174"/>
    </location>
</feature>
<dbReference type="PROSITE" id="PS50056">
    <property type="entry name" value="TYR_PHOSPHATASE_2"/>
    <property type="match status" value="1"/>
</dbReference>
<dbReference type="SMART" id="SM00404">
    <property type="entry name" value="PTPc_motif"/>
    <property type="match status" value="1"/>
</dbReference>
<protein>
    <recommendedName>
        <fullName evidence="7">Dual specificity protein phosphatase</fullName>
        <ecNumber evidence="7">3.1.3.16</ecNumber>
        <ecNumber evidence="7">3.1.3.48</ecNumber>
    </recommendedName>
</protein>
<dbReference type="InterPro" id="IPR000340">
    <property type="entry name" value="Dual-sp_phosphatase_cat-dom"/>
</dbReference>
<evidence type="ECO:0000256" key="1">
    <source>
        <dbReference type="ARBA" id="ARBA00008601"/>
    </source>
</evidence>
<evidence type="ECO:0000259" key="9">
    <source>
        <dbReference type="PROSITE" id="PS50056"/>
    </source>
</evidence>
<dbReference type="GO" id="GO:0043409">
    <property type="term" value="P:negative regulation of MAPK cascade"/>
    <property type="evidence" value="ECO:0000318"/>
    <property type="project" value="GO_Central"/>
</dbReference>
<dbReference type="GO" id="GO:0008138">
    <property type="term" value="F:protein tyrosine/serine/threonine phosphatase activity"/>
    <property type="evidence" value="ECO:0000318"/>
    <property type="project" value="GO_Central"/>
</dbReference>
<keyword evidence="2 7" id="KW-0378">Hydrolase</keyword>
<dbReference type="AlphaFoldDB" id="A0A8J1LC95"/>
<dbReference type="CDD" id="cd14515">
    <property type="entry name" value="DUSP3-like"/>
    <property type="match status" value="1"/>
</dbReference>
<comment type="function">
    <text evidence="7">Dual specificity phosphatase able to dephosphorylate phosphotyrosine, phosphoserine and phosphothreonine residues, with a preference for phosphotyrosine as a substrate.</text>
</comment>
<dbReference type="KEGG" id="xla:121396326"/>
<accession>A0A8J1LC95</accession>
<dbReference type="InterPro" id="IPR003595">
    <property type="entry name" value="Tyr_Pase_cat"/>
</dbReference>
<comment type="catalytic activity">
    <reaction evidence="5 7">
        <text>O-phospho-L-threonyl-[protein] + H2O = L-threonyl-[protein] + phosphate</text>
        <dbReference type="Rhea" id="RHEA:47004"/>
        <dbReference type="Rhea" id="RHEA-COMP:11060"/>
        <dbReference type="Rhea" id="RHEA-COMP:11605"/>
        <dbReference type="ChEBI" id="CHEBI:15377"/>
        <dbReference type="ChEBI" id="CHEBI:30013"/>
        <dbReference type="ChEBI" id="CHEBI:43474"/>
        <dbReference type="ChEBI" id="CHEBI:61977"/>
        <dbReference type="EC" id="3.1.3.16"/>
    </reaction>
</comment>
<dbReference type="PRINTS" id="PR01909">
    <property type="entry name" value="ADSPHPHTASEA"/>
</dbReference>
<dbReference type="InterPro" id="IPR020405">
    <property type="entry name" value="Atypical_DUSP_subfamA"/>
</dbReference>
<comment type="catalytic activity">
    <reaction evidence="4 7">
        <text>O-phospho-L-seryl-[protein] + H2O = L-seryl-[protein] + phosphate</text>
        <dbReference type="Rhea" id="RHEA:20629"/>
        <dbReference type="Rhea" id="RHEA-COMP:9863"/>
        <dbReference type="Rhea" id="RHEA-COMP:11604"/>
        <dbReference type="ChEBI" id="CHEBI:15377"/>
        <dbReference type="ChEBI" id="CHEBI:29999"/>
        <dbReference type="ChEBI" id="CHEBI:43474"/>
        <dbReference type="ChEBI" id="CHEBI:83421"/>
        <dbReference type="EC" id="3.1.3.16"/>
    </reaction>
</comment>
<sequence>MKGVCRESPSVYQLEALLDAYSGNLHHVDQVFLGLFLGDVVIASDKGKLKKMGITHILNAAHASWECTGDGIVYDPELQYYGITAEDCPQFNIGVFFHPAAEFIHKALNTSNGKILVHCVLGKSRSATLVLAYLMIYQHFSLADAIRHVARQRCIAPNQGFLEQLQSLEAELHSRLWKCNLL</sequence>
<dbReference type="InterPro" id="IPR020422">
    <property type="entry name" value="TYR_PHOSPHATASE_DUAL_dom"/>
</dbReference>
<dbReference type="EC" id="3.1.3.16" evidence="7"/>
<evidence type="ECO:0000256" key="7">
    <source>
        <dbReference type="RuleBase" id="RU366038"/>
    </source>
</evidence>